<sequence>MLEPCPLCHHPDVSLFSQDKRRAYFQCNHCRLVFVARSQMISLTEEKKIYDSHQNDVNDIGYQQFLSRALNPLLAVLEKPSDGLDFGCGPGPALAKMLDEKGHSTALYDIFYYPNKEVLSKQYDFVTCTEVIEHLAKPDEIWAQLVSLLKPSGVLVVMTKLVINQERFKNWHYKNDITHINFFSPETFRYLAKQNGLSLTFHGDDVMLFKKSAIV</sequence>
<name>A0A0A7EBQ1_9GAMM</name>
<evidence type="ECO:0000313" key="2">
    <source>
        <dbReference type="Proteomes" id="UP000030341"/>
    </source>
</evidence>
<dbReference type="Pfam" id="PF13489">
    <property type="entry name" value="Methyltransf_23"/>
    <property type="match status" value="1"/>
</dbReference>
<dbReference type="InterPro" id="IPR029063">
    <property type="entry name" value="SAM-dependent_MTases_sf"/>
</dbReference>
<gene>
    <name evidence="1" type="ORF">OM33_01650</name>
</gene>
<keyword evidence="1" id="KW-0489">Methyltransferase</keyword>
<dbReference type="Proteomes" id="UP000030341">
    <property type="component" value="Chromosome 1"/>
</dbReference>
<reference evidence="1 2" key="1">
    <citation type="submission" date="2014-11" db="EMBL/GenBank/DDBJ databases">
        <title>Complete Genome Sequence of Pseudoalteromonas sp. Strain OCN003 Isolated from Kaneohe Bay, Oahu, Hawaii.</title>
        <authorList>
            <person name="Beurmann S."/>
            <person name="Videau P."/>
            <person name="Ushijima B."/>
            <person name="Smith A.M."/>
            <person name="Aeby G.S."/>
            <person name="Callahan S.M."/>
            <person name="Belcaid M."/>
        </authorList>
    </citation>
    <scope>NUCLEOTIDE SEQUENCE [LARGE SCALE GENOMIC DNA]</scope>
    <source>
        <strain evidence="1 2">OCN003</strain>
    </source>
</reference>
<dbReference type="eggNOG" id="COG2227">
    <property type="taxonomic scope" value="Bacteria"/>
</dbReference>
<dbReference type="GO" id="GO:0008168">
    <property type="term" value="F:methyltransferase activity"/>
    <property type="evidence" value="ECO:0007669"/>
    <property type="project" value="UniProtKB-KW"/>
</dbReference>
<evidence type="ECO:0000313" key="1">
    <source>
        <dbReference type="EMBL" id="AIY63999.1"/>
    </source>
</evidence>
<dbReference type="Gene3D" id="3.40.50.150">
    <property type="entry name" value="Vaccinia Virus protein VP39"/>
    <property type="match status" value="2"/>
</dbReference>
<dbReference type="OrthoDB" id="9791944at2"/>
<dbReference type="AlphaFoldDB" id="A0A0A7EBQ1"/>
<dbReference type="EMBL" id="CP009888">
    <property type="protein sequence ID" value="AIY63999.1"/>
    <property type="molecule type" value="Genomic_DNA"/>
</dbReference>
<proteinExistence type="predicted"/>
<dbReference type="RefSeq" id="WP_038637883.1">
    <property type="nucleotide sequence ID" value="NZ_CP009888.1"/>
</dbReference>
<accession>A0A0A7EBQ1</accession>
<dbReference type="KEGG" id="pseo:OM33_01650"/>
<dbReference type="SUPFAM" id="SSF53335">
    <property type="entry name" value="S-adenosyl-L-methionine-dependent methyltransferases"/>
    <property type="match status" value="1"/>
</dbReference>
<keyword evidence="2" id="KW-1185">Reference proteome</keyword>
<organism evidence="1 2">
    <name type="scientific">Pseudoalteromonas piratica</name>
    <dbReference type="NCBI Taxonomy" id="1348114"/>
    <lineage>
        <taxon>Bacteria</taxon>
        <taxon>Pseudomonadati</taxon>
        <taxon>Pseudomonadota</taxon>
        <taxon>Gammaproteobacteria</taxon>
        <taxon>Alteromonadales</taxon>
        <taxon>Pseudoalteromonadaceae</taxon>
        <taxon>Pseudoalteromonas</taxon>
    </lineage>
</organism>
<protein>
    <submittedName>
        <fullName evidence="1">Methyltransferase</fullName>
    </submittedName>
</protein>
<keyword evidence="1" id="KW-0808">Transferase</keyword>
<dbReference type="HOGENOM" id="CLU_063353_0_0_6"/>
<dbReference type="STRING" id="1348114.OM33_01650"/>
<dbReference type="GO" id="GO:0032259">
    <property type="term" value="P:methylation"/>
    <property type="evidence" value="ECO:0007669"/>
    <property type="project" value="UniProtKB-KW"/>
</dbReference>